<dbReference type="PROSITE" id="PS50234">
    <property type="entry name" value="VWFA"/>
    <property type="match status" value="1"/>
</dbReference>
<dbReference type="PANTHER" id="PTHR41248:SF1">
    <property type="entry name" value="NORD PROTEIN"/>
    <property type="match status" value="1"/>
</dbReference>
<keyword evidence="3" id="KW-1185">Reference proteome</keyword>
<dbReference type="OrthoDB" id="9758211at2"/>
<reference evidence="2 3" key="1">
    <citation type="submission" date="2018-01" db="EMBL/GenBank/DDBJ databases">
        <title>Whole genome sequencing of Histamine producing bacteria.</title>
        <authorList>
            <person name="Butler K."/>
        </authorList>
    </citation>
    <scope>NUCLEOTIDE SEQUENCE [LARGE SCALE GENOMIC DNA]</scope>
    <source>
        <strain evidence="2 3">JCM 12947</strain>
    </source>
</reference>
<dbReference type="PANTHER" id="PTHR41248">
    <property type="entry name" value="NORD PROTEIN"/>
    <property type="match status" value="1"/>
</dbReference>
<evidence type="ECO:0000259" key="1">
    <source>
        <dbReference type="PROSITE" id="PS50234"/>
    </source>
</evidence>
<evidence type="ECO:0000313" key="3">
    <source>
        <dbReference type="Proteomes" id="UP000240987"/>
    </source>
</evidence>
<dbReference type="CDD" id="cd01454">
    <property type="entry name" value="vWA_norD_type"/>
    <property type="match status" value="1"/>
</dbReference>
<dbReference type="InterPro" id="IPR002035">
    <property type="entry name" value="VWF_A"/>
</dbReference>
<dbReference type="InterPro" id="IPR051928">
    <property type="entry name" value="NorD/CobT"/>
</dbReference>
<comment type="caution">
    <text evidence="2">The sequence shown here is derived from an EMBL/GenBank/DDBJ whole genome shotgun (WGS) entry which is preliminary data.</text>
</comment>
<evidence type="ECO:0000313" key="2">
    <source>
        <dbReference type="EMBL" id="PSU48072.1"/>
    </source>
</evidence>
<dbReference type="SMART" id="SM00327">
    <property type="entry name" value="VWA"/>
    <property type="match status" value="1"/>
</dbReference>
<dbReference type="Gene3D" id="3.40.50.410">
    <property type="entry name" value="von Willebrand factor, type A domain"/>
    <property type="match status" value="1"/>
</dbReference>
<sequence length="613" mass="69849">MEEWVGSIWHKFIVQKNHTEFDHARVEFDEIKKSAGMVFRALGGAPTKRVEAAVPRDYYARRKLLDKISGTKQQISLAWQDETSLRLPQSIAIFDTPQLNKELYLWLVALAAHSPSHFTHWARDNQAVVTKILAKFPALRPRYRRLATAVLKLRQPVETLPKALQPLEHAVIQAIIHPESIIDFPVANYAPQAIYLWLYPNENIKANPFKAAEVDCNEEQVSSLMTHQESQQARKKSERIDEDDTKDSLMVFRLENLFSWSEFSRVNRAEDDTDGDDAQRVAEDLDIITVVKGSRQKNAKLKLDLDLPSAIEDDLPLGKGITLPEWDYKSNQLIPERCLLQPMLPKDSKPLALPASLTPAAKKIRQQFQKLQSIKNWQKAQSTGDEIDLTAWLDFHIDSKTSMARDTGLYLRFQNCQRDISTLLLSDLSMSTDAYINNKCRVIDVIKDSMLLFSEALAAVGDPFAVYGFSSVKRHHVRFTLLKNFAESYNDHIRGRILSLRPGFYTRMGAAIRQASNILAEQNQHRKLLLILTDGKPNDIDNYDGRHGIEDTRQAIIAARRLGLVPFCITIDQKADQYLPYIFGSNGFTVIFDPSQLPTKLPQLYHQLTQSSC</sequence>
<proteinExistence type="predicted"/>
<protein>
    <submittedName>
        <fullName evidence="2">Nitric oxide reductase activation protein NorD</fullName>
    </submittedName>
</protein>
<dbReference type="SUPFAM" id="SSF53300">
    <property type="entry name" value="vWA-like"/>
    <property type="match status" value="1"/>
</dbReference>
<dbReference type="InterPro" id="IPR036465">
    <property type="entry name" value="vWFA_dom_sf"/>
</dbReference>
<dbReference type="Proteomes" id="UP000240987">
    <property type="component" value="Unassembled WGS sequence"/>
</dbReference>
<accession>A0A2T3JGH9</accession>
<organism evidence="2 3">
    <name type="scientific">Photobacterium frigidiphilum</name>
    <dbReference type="NCBI Taxonomy" id="264736"/>
    <lineage>
        <taxon>Bacteria</taxon>
        <taxon>Pseudomonadati</taxon>
        <taxon>Pseudomonadota</taxon>
        <taxon>Gammaproteobacteria</taxon>
        <taxon>Vibrionales</taxon>
        <taxon>Vibrionaceae</taxon>
        <taxon>Photobacterium</taxon>
    </lineage>
</organism>
<dbReference type="Pfam" id="PF00092">
    <property type="entry name" value="VWA"/>
    <property type="match status" value="1"/>
</dbReference>
<dbReference type="EMBL" id="PYMJ01000011">
    <property type="protein sequence ID" value="PSU48072.1"/>
    <property type="molecule type" value="Genomic_DNA"/>
</dbReference>
<name>A0A2T3JGH9_9GAMM</name>
<gene>
    <name evidence="2" type="ORF">C9J12_12705</name>
</gene>
<dbReference type="RefSeq" id="WP_107243059.1">
    <property type="nucleotide sequence ID" value="NZ_PYMJ01000011.1"/>
</dbReference>
<feature type="domain" description="VWFA" evidence="1">
    <location>
        <begin position="419"/>
        <end position="608"/>
    </location>
</feature>
<dbReference type="AlphaFoldDB" id="A0A2T3JGH9"/>